<dbReference type="InterPro" id="IPR007844">
    <property type="entry name" value="AsmA"/>
</dbReference>
<dbReference type="GO" id="GO:0005886">
    <property type="term" value="C:plasma membrane"/>
    <property type="evidence" value="ECO:0007669"/>
    <property type="project" value="TreeGrafter"/>
</dbReference>
<dbReference type="PANTHER" id="PTHR30441:SF4">
    <property type="entry name" value="PROTEIN ASMA"/>
    <property type="match status" value="1"/>
</dbReference>
<accession>A0A511UTB2</accession>
<comment type="caution">
    <text evidence="2">The sequence shown here is derived from an EMBL/GenBank/DDBJ whole genome shotgun (WGS) entry which is preliminary data.</text>
</comment>
<dbReference type="Pfam" id="PF05170">
    <property type="entry name" value="AsmA"/>
    <property type="match status" value="2"/>
</dbReference>
<dbReference type="EMBL" id="BJXV01000012">
    <property type="protein sequence ID" value="GEN28753.1"/>
    <property type="molecule type" value="Genomic_DNA"/>
</dbReference>
<evidence type="ECO:0000259" key="1">
    <source>
        <dbReference type="Pfam" id="PF05170"/>
    </source>
</evidence>
<evidence type="ECO:0000313" key="3">
    <source>
        <dbReference type="Proteomes" id="UP000321303"/>
    </source>
</evidence>
<dbReference type="AlphaFoldDB" id="A0A511UTB2"/>
<protein>
    <recommendedName>
        <fullName evidence="1">AsmA domain-containing protein</fullName>
    </recommendedName>
</protein>
<dbReference type="PANTHER" id="PTHR30441">
    <property type="entry name" value="DUF748 DOMAIN-CONTAINING PROTEIN"/>
    <property type="match status" value="1"/>
</dbReference>
<dbReference type="OrthoDB" id="9766390at2"/>
<sequence length="780" mass="84646">MKQLLRILLAAVGILAIVAVAAVVYVTTFLDPEDFKPRLTAVVEEQTGLHLALDGPINWSFYPRIGVSVEQARTWLPEQPEDNPAFAAVDRAEVSVAFGPLLRGEIAVDGLTLDGVRLNLERDAQGQGNWEPLLERLSEQNSGAAETVLAPASAGPNADAGNLAVVLSIASVEVKNADIRFRDAQTEALWRLQQLNISGSNVNPVRAFPLKAMFTLTKHNRLDAEVLERDPDMTSEVNLETRMRLGLEEELFVLENTALSTRTHTKANEEPQQLSLKAAEIVARMGEQQLSIKEGLLEAGLRNAENWQGSLALALAFGLEGDWQAQTAQLKELQLTGPDGLRVSGHLNLAQLRDAPTYSGQITAAPFTLRPWLSRAGITLTTAGESALSDVAMTSPIKGDTEQFSLPSLSLVVDDSTFTGELSAALDGSRLAFDLAGDQLTLDHYLPGAATAKQASRGLFRKAFAQNGDSLLPQTVLGELTLEGDLSVDKLVFAGLTFDNPRLQLRGDNGVQRLTAFESGFYQGQLNATGQVDATGSVLEWLLSPTISNVQVAPLIETISADEEASPLRGRFDLSGDLTSQGNTRESLISNLNGTLAARLNDGAILDTNISQQMCELVAQLEAGEGTQRDWHPDSRFERFEATLQINNGVVASDNLLITLPGIDVQGEGEFNLTSMNFDTRANARLVDTADVACEVNPRLEQLPLPVRCEGHLGDERTEWCRFDREMFQTAVVDLLRNEAGERVNEELEERLGDSLDGLDERLGEGAAQELRDGLRGLFN</sequence>
<keyword evidence="3" id="KW-1185">Reference proteome</keyword>
<feature type="domain" description="AsmA" evidence="1">
    <location>
        <begin position="1"/>
        <end position="205"/>
    </location>
</feature>
<dbReference type="InterPro" id="IPR052894">
    <property type="entry name" value="AsmA-related"/>
</dbReference>
<dbReference type="RefSeq" id="WP_146875670.1">
    <property type="nucleotide sequence ID" value="NZ_BJXV01000012.1"/>
</dbReference>
<dbReference type="Proteomes" id="UP000321303">
    <property type="component" value="Unassembled WGS sequence"/>
</dbReference>
<name>A0A511UTB2_9GAMM</name>
<feature type="domain" description="AsmA" evidence="1">
    <location>
        <begin position="399"/>
        <end position="653"/>
    </location>
</feature>
<evidence type="ECO:0000313" key="2">
    <source>
        <dbReference type="EMBL" id="GEN28753.1"/>
    </source>
</evidence>
<dbReference type="GO" id="GO:0090313">
    <property type="term" value="P:regulation of protein targeting to membrane"/>
    <property type="evidence" value="ECO:0007669"/>
    <property type="project" value="TreeGrafter"/>
</dbReference>
<reference evidence="2 3" key="1">
    <citation type="submission" date="2019-07" db="EMBL/GenBank/DDBJ databases">
        <title>Whole genome shotgun sequence of Halomonas variabilis NBRC 102410.</title>
        <authorList>
            <person name="Hosoyama A."/>
            <person name="Uohara A."/>
            <person name="Ohji S."/>
            <person name="Ichikawa N."/>
        </authorList>
    </citation>
    <scope>NUCLEOTIDE SEQUENCE [LARGE SCALE GENOMIC DNA]</scope>
    <source>
        <strain evidence="2 3">NBRC 102410</strain>
    </source>
</reference>
<organism evidence="2 3">
    <name type="scientific">Halovibrio variabilis</name>
    <dbReference type="NCBI Taxonomy" id="31910"/>
    <lineage>
        <taxon>Bacteria</taxon>
        <taxon>Pseudomonadati</taxon>
        <taxon>Pseudomonadota</taxon>
        <taxon>Gammaproteobacteria</taxon>
        <taxon>Oceanospirillales</taxon>
        <taxon>Halomonadaceae</taxon>
        <taxon>Halovibrio</taxon>
    </lineage>
</organism>
<proteinExistence type="predicted"/>
<gene>
    <name evidence="2" type="ORF">HVA01_23990</name>
</gene>